<keyword evidence="1" id="KW-0472">Membrane</keyword>
<evidence type="ECO:0008006" key="4">
    <source>
        <dbReference type="Google" id="ProtNLM"/>
    </source>
</evidence>
<feature type="transmembrane region" description="Helical" evidence="1">
    <location>
        <begin position="21"/>
        <end position="42"/>
    </location>
</feature>
<proteinExistence type="predicted"/>
<organism evidence="2 3">
    <name type="scientific">Acrocarpospora pleiomorpha</name>
    <dbReference type="NCBI Taxonomy" id="90975"/>
    <lineage>
        <taxon>Bacteria</taxon>
        <taxon>Bacillati</taxon>
        <taxon>Actinomycetota</taxon>
        <taxon>Actinomycetes</taxon>
        <taxon>Streptosporangiales</taxon>
        <taxon>Streptosporangiaceae</taxon>
        <taxon>Acrocarpospora</taxon>
    </lineage>
</organism>
<feature type="transmembrane region" description="Helical" evidence="1">
    <location>
        <begin position="135"/>
        <end position="157"/>
    </location>
</feature>
<keyword evidence="1" id="KW-1133">Transmembrane helix</keyword>
<feature type="transmembrane region" description="Helical" evidence="1">
    <location>
        <begin position="95"/>
        <end position="115"/>
    </location>
</feature>
<dbReference type="AlphaFoldDB" id="A0A5M3XBB1"/>
<reference evidence="2 3" key="1">
    <citation type="submission" date="2019-10" db="EMBL/GenBank/DDBJ databases">
        <title>Whole genome shotgun sequence of Acrocarpospora pleiomorpha NBRC 16267.</title>
        <authorList>
            <person name="Ichikawa N."/>
            <person name="Kimura A."/>
            <person name="Kitahashi Y."/>
            <person name="Komaki H."/>
            <person name="Oguchi A."/>
        </authorList>
    </citation>
    <scope>NUCLEOTIDE SEQUENCE [LARGE SCALE GENOMIC DNA]</scope>
    <source>
        <strain evidence="2 3">NBRC 16267</strain>
    </source>
</reference>
<keyword evidence="3" id="KW-1185">Reference proteome</keyword>
<feature type="transmembrane region" description="Helical" evidence="1">
    <location>
        <begin position="203"/>
        <end position="225"/>
    </location>
</feature>
<dbReference type="InterPro" id="IPR009339">
    <property type="entry name" value="DUF998"/>
</dbReference>
<dbReference type="OrthoDB" id="8159487at2"/>
<dbReference type="RefSeq" id="WP_155344088.1">
    <property type="nucleotide sequence ID" value="NZ_BAAAHM010000004.1"/>
</dbReference>
<dbReference type="Proteomes" id="UP000377595">
    <property type="component" value="Unassembled WGS sequence"/>
</dbReference>
<evidence type="ECO:0000313" key="2">
    <source>
        <dbReference type="EMBL" id="GES18977.1"/>
    </source>
</evidence>
<dbReference type="Pfam" id="PF06197">
    <property type="entry name" value="DUF998"/>
    <property type="match status" value="1"/>
</dbReference>
<evidence type="ECO:0000256" key="1">
    <source>
        <dbReference type="SAM" id="Phobius"/>
    </source>
</evidence>
<protein>
    <recommendedName>
        <fullName evidence="4">DUF998 domain-containing protein</fullName>
    </recommendedName>
</protein>
<dbReference type="EMBL" id="BLAF01000009">
    <property type="protein sequence ID" value="GES18977.1"/>
    <property type="molecule type" value="Genomic_DNA"/>
</dbReference>
<sequence>MSVPAGAANPDRTATSRTVPLLIAGVIAGPLFVTTLLIQGAVRADYDPLRHPGSSLALGEYGWIQVTNFIVTGALTLAFAVGLRRLLKPHGRATWGPSLIAVWGIGLIGAGVFATDPVSGYPPGTPNMVEHPSTLGALHDVFSIPAFIALLAACLVFTRRFATQHQRGWAIYSSVTAAVFAVSFAISGVAFNQAESLVDFGGLFQRISLITGFGWLTALAIYLLNTSRPRGQLTR</sequence>
<comment type="caution">
    <text evidence="2">The sequence shown here is derived from an EMBL/GenBank/DDBJ whole genome shotgun (WGS) entry which is preliminary data.</text>
</comment>
<feature type="transmembrane region" description="Helical" evidence="1">
    <location>
        <begin position="169"/>
        <end position="191"/>
    </location>
</feature>
<gene>
    <name evidence="2" type="ORF">Aple_018720</name>
</gene>
<name>A0A5M3XBB1_9ACTN</name>
<feature type="transmembrane region" description="Helical" evidence="1">
    <location>
        <begin position="62"/>
        <end position="83"/>
    </location>
</feature>
<accession>A0A5M3XBB1</accession>
<evidence type="ECO:0000313" key="3">
    <source>
        <dbReference type="Proteomes" id="UP000377595"/>
    </source>
</evidence>
<keyword evidence="1" id="KW-0812">Transmembrane</keyword>